<gene>
    <name evidence="2" type="ORF">FA727_20045</name>
</gene>
<sequence length="134" mass="14971">MIKRTLYSLLCIMVLFGVVSNFAYAEEVTQTINLNFPQKNEITQSQTIHVPNLLEVTNIDVDNGNVNYEINGDNVIVTATNGTPVQVQTGGEYIPAETKYVEGQTNQIIIKTVMLELLKNTYTQEVTHPPIPNM</sequence>
<proteinExistence type="predicted"/>
<evidence type="ECO:0000313" key="3">
    <source>
        <dbReference type="Proteomes" id="UP000307756"/>
    </source>
</evidence>
<name>A0A4U1CYR9_9BACI</name>
<accession>A0A4U1CYR9</accession>
<keyword evidence="1" id="KW-0732">Signal</keyword>
<organism evidence="2 3">
    <name type="scientific">Robertmurraya kyonggiensis</name>
    <dbReference type="NCBI Taxonomy" id="1037680"/>
    <lineage>
        <taxon>Bacteria</taxon>
        <taxon>Bacillati</taxon>
        <taxon>Bacillota</taxon>
        <taxon>Bacilli</taxon>
        <taxon>Bacillales</taxon>
        <taxon>Bacillaceae</taxon>
        <taxon>Robertmurraya</taxon>
    </lineage>
</organism>
<reference evidence="2 3" key="1">
    <citation type="journal article" date="2011" name="J. Microbiol.">
        <title>Bacillus kyonggiensis sp. nov., isolated from soil of a lettuce field.</title>
        <authorList>
            <person name="Dong K."/>
            <person name="Lee S."/>
        </authorList>
    </citation>
    <scope>NUCLEOTIDE SEQUENCE [LARGE SCALE GENOMIC DNA]</scope>
    <source>
        <strain evidence="2 3">NB22</strain>
    </source>
</reference>
<comment type="caution">
    <text evidence="2">The sequence shown here is derived from an EMBL/GenBank/DDBJ whole genome shotgun (WGS) entry which is preliminary data.</text>
</comment>
<feature type="signal peptide" evidence="1">
    <location>
        <begin position="1"/>
        <end position="25"/>
    </location>
</feature>
<keyword evidence="3" id="KW-1185">Reference proteome</keyword>
<evidence type="ECO:0000313" key="2">
    <source>
        <dbReference type="EMBL" id="TKC15175.1"/>
    </source>
</evidence>
<dbReference type="Proteomes" id="UP000307756">
    <property type="component" value="Unassembled WGS sequence"/>
</dbReference>
<protein>
    <submittedName>
        <fullName evidence="2">Uncharacterized protein</fullName>
    </submittedName>
</protein>
<feature type="chain" id="PRO_5021033652" evidence="1">
    <location>
        <begin position="26"/>
        <end position="134"/>
    </location>
</feature>
<dbReference type="AlphaFoldDB" id="A0A4U1CYR9"/>
<dbReference type="EMBL" id="SWBM01000006">
    <property type="protein sequence ID" value="TKC15175.1"/>
    <property type="molecule type" value="Genomic_DNA"/>
</dbReference>
<evidence type="ECO:0000256" key="1">
    <source>
        <dbReference type="SAM" id="SignalP"/>
    </source>
</evidence>
<dbReference type="RefSeq" id="WP_136833249.1">
    <property type="nucleotide sequence ID" value="NZ_SWBM01000006.1"/>
</dbReference>